<evidence type="ECO:0000256" key="1">
    <source>
        <dbReference type="ARBA" id="ARBA00004651"/>
    </source>
</evidence>
<evidence type="ECO:0000259" key="7">
    <source>
        <dbReference type="PROSITE" id="PS50850"/>
    </source>
</evidence>
<feature type="transmembrane region" description="Helical" evidence="6">
    <location>
        <begin position="658"/>
        <end position="676"/>
    </location>
</feature>
<comment type="caution">
    <text evidence="8">The sequence shown here is derived from an EMBL/GenBank/DDBJ whole genome shotgun (WGS) entry which is preliminary data.</text>
</comment>
<gene>
    <name evidence="8" type="ORF">QUG93_06225</name>
</gene>
<dbReference type="PANTHER" id="PTHR23501:SF197">
    <property type="entry name" value="COMD"/>
    <property type="match status" value="1"/>
</dbReference>
<accession>A0ABT7TNV9</accession>
<keyword evidence="3 6" id="KW-1133">Transmembrane helix</keyword>
<feature type="transmembrane region" description="Helical" evidence="6">
    <location>
        <begin position="206"/>
        <end position="228"/>
    </location>
</feature>
<name>A0ABT7TNV9_9MICO</name>
<evidence type="ECO:0000256" key="6">
    <source>
        <dbReference type="SAM" id="Phobius"/>
    </source>
</evidence>
<keyword evidence="2 6" id="KW-0812">Transmembrane</keyword>
<feature type="compositionally biased region" description="Low complexity" evidence="5">
    <location>
        <begin position="15"/>
        <end position="36"/>
    </location>
</feature>
<dbReference type="EMBL" id="JAUCMN010000003">
    <property type="protein sequence ID" value="MDM7891273.1"/>
    <property type="molecule type" value="Genomic_DNA"/>
</dbReference>
<evidence type="ECO:0000256" key="2">
    <source>
        <dbReference type="ARBA" id="ARBA00022692"/>
    </source>
</evidence>
<dbReference type="RefSeq" id="WP_289473044.1">
    <property type="nucleotide sequence ID" value="NZ_JAUCMN010000003.1"/>
</dbReference>
<feature type="region of interest" description="Disordered" evidence="5">
    <location>
        <begin position="1"/>
        <end position="36"/>
    </location>
</feature>
<dbReference type="Proteomes" id="UP001236404">
    <property type="component" value="Unassembled WGS sequence"/>
</dbReference>
<feature type="compositionally biased region" description="Low complexity" evidence="5">
    <location>
        <begin position="714"/>
        <end position="723"/>
    </location>
</feature>
<feature type="transmembrane region" description="Helical" evidence="6">
    <location>
        <begin position="400"/>
        <end position="423"/>
    </location>
</feature>
<feature type="transmembrane region" description="Helical" evidence="6">
    <location>
        <begin position="443"/>
        <end position="464"/>
    </location>
</feature>
<feature type="transmembrane region" description="Helical" evidence="6">
    <location>
        <begin position="145"/>
        <end position="163"/>
    </location>
</feature>
<evidence type="ECO:0000313" key="9">
    <source>
        <dbReference type="Proteomes" id="UP001236404"/>
    </source>
</evidence>
<comment type="subcellular location">
    <subcellularLocation>
        <location evidence="1">Cell membrane</location>
        <topology evidence="1">Multi-pass membrane protein</topology>
    </subcellularLocation>
</comment>
<dbReference type="Pfam" id="PF07690">
    <property type="entry name" value="MFS_1"/>
    <property type="match status" value="1"/>
</dbReference>
<feature type="transmembrane region" description="Helical" evidence="6">
    <location>
        <begin position="309"/>
        <end position="334"/>
    </location>
</feature>
<dbReference type="CDD" id="cd17502">
    <property type="entry name" value="MFS_Azr1_MDR_like"/>
    <property type="match status" value="1"/>
</dbReference>
<feature type="transmembrane region" description="Helical" evidence="6">
    <location>
        <begin position="81"/>
        <end position="100"/>
    </location>
</feature>
<dbReference type="Gene3D" id="1.20.1720.10">
    <property type="entry name" value="Multidrug resistance protein D"/>
    <property type="match status" value="1"/>
</dbReference>
<feature type="region of interest" description="Disordered" evidence="5">
    <location>
        <begin position="687"/>
        <end position="738"/>
    </location>
</feature>
<feature type="transmembrane region" description="Helical" evidence="6">
    <location>
        <begin position="346"/>
        <end position="368"/>
    </location>
</feature>
<keyword evidence="9" id="KW-1185">Reference proteome</keyword>
<feature type="domain" description="Major facilitator superfamily (MFS) profile" evidence="7">
    <location>
        <begin position="47"/>
        <end position="491"/>
    </location>
</feature>
<evidence type="ECO:0000256" key="4">
    <source>
        <dbReference type="ARBA" id="ARBA00023136"/>
    </source>
</evidence>
<feature type="transmembrane region" description="Helical" evidence="6">
    <location>
        <begin position="271"/>
        <end position="289"/>
    </location>
</feature>
<dbReference type="InterPro" id="IPR020846">
    <property type="entry name" value="MFS_dom"/>
</dbReference>
<dbReference type="PROSITE" id="PS50850">
    <property type="entry name" value="MFS"/>
    <property type="match status" value="1"/>
</dbReference>
<feature type="compositionally biased region" description="Polar residues" evidence="5">
    <location>
        <begin position="727"/>
        <end position="738"/>
    </location>
</feature>
<dbReference type="SUPFAM" id="SSF103473">
    <property type="entry name" value="MFS general substrate transporter"/>
    <property type="match status" value="1"/>
</dbReference>
<reference evidence="8 9" key="1">
    <citation type="submission" date="2023-06" db="EMBL/GenBank/DDBJ databases">
        <authorList>
            <person name="Feng G."/>
            <person name="Li J."/>
            <person name="Zhu H."/>
        </authorList>
    </citation>
    <scope>NUCLEOTIDE SEQUENCE [LARGE SCALE GENOMIC DNA]</scope>
    <source>
        <strain evidence="8 9">RHCKG28</strain>
    </source>
</reference>
<feature type="transmembrane region" description="Helical" evidence="6">
    <location>
        <begin position="375"/>
        <end position="394"/>
    </location>
</feature>
<feature type="transmembrane region" description="Helical" evidence="6">
    <location>
        <begin position="112"/>
        <end position="139"/>
    </location>
</feature>
<keyword evidence="4 6" id="KW-0472">Membrane</keyword>
<protein>
    <submittedName>
        <fullName evidence="8">MDR family MFS transporter</fullName>
    </submittedName>
</protein>
<feature type="transmembrane region" description="Helical" evidence="6">
    <location>
        <begin position="240"/>
        <end position="259"/>
    </location>
</feature>
<dbReference type="InterPro" id="IPR036259">
    <property type="entry name" value="MFS_trans_sf"/>
</dbReference>
<dbReference type="Gene3D" id="1.20.1250.20">
    <property type="entry name" value="MFS general substrate transporter like domains"/>
    <property type="match status" value="1"/>
</dbReference>
<evidence type="ECO:0000256" key="3">
    <source>
        <dbReference type="ARBA" id="ARBA00022989"/>
    </source>
</evidence>
<dbReference type="PANTHER" id="PTHR23501">
    <property type="entry name" value="MAJOR FACILITATOR SUPERFAMILY"/>
    <property type="match status" value="1"/>
</dbReference>
<evidence type="ECO:0000256" key="5">
    <source>
        <dbReference type="SAM" id="MobiDB-lite"/>
    </source>
</evidence>
<feature type="transmembrane region" description="Helical" evidence="6">
    <location>
        <begin position="44"/>
        <end position="69"/>
    </location>
</feature>
<proteinExistence type="predicted"/>
<evidence type="ECO:0000313" key="8">
    <source>
        <dbReference type="EMBL" id="MDM7891273.1"/>
    </source>
</evidence>
<dbReference type="InterPro" id="IPR011701">
    <property type="entry name" value="MFS"/>
</dbReference>
<sequence>MTATAPVPVQHGRHAAGPDAAAGATGAPAPGTPGQQPLMTHRQILLVIYGLMAGMFLSSLGQTVFGTAIRTIGDDLHGLDQQAWVTTAYLITSTIATPIYGKLSDIFGRRPLYIFGIVVFILGAVLSSMSTSMLMLAAFRAVQGIGAGALMSLPLAIMGDILAPRERAKYQGYFLAVFGISSVIGPLIGGLLAGSSEILWITGWRWVLLINVPIGVAALIMVIVFLHLPKVHGKGDKPKVDWWGATAVIVTLVPLLLVAEQGRTWGWGSPAAIASYVIGALGLVALLLVESKMGDAAIIPLKLFRSGTFSMATVIGFLVGFAMFGAMLTIPLYLQIVVGLTPTESGFATLPLVGGLMIASITSGQIVARVGRYRIFPVIGTFLVSAGYVVLTFMTIDKPLWFLMIGMFLIGLGLGSVMQSLTLASQGSVEARDMGVATSSATFFRQIGGTLGTAVLLSILFSVMPNNILTATANQADLKPALSAALDPAVASKPANQGAIEKIWAPITTPLQQTVQAQLDDASAQAEQAADQAVTQQVTAAVQQQVAAGAVPAAAAQGVIDQQVAAATPAAESAALAAVADKAHASVQDGTVSVDWSNASQRSYWVDELTPALAEKIDDGASSDSASTSTNDTSFLTGADSRLTRPFMAGFNASSVTIYWVGLGVILLAFVLTWFFKVPPLRQRSALQEQHDAANGSSDAPSSPPSPEAELEARAGLAAAEAGSFTGPMTGSTPTQRR</sequence>
<feature type="transmembrane region" description="Helical" evidence="6">
    <location>
        <begin position="175"/>
        <end position="194"/>
    </location>
</feature>
<organism evidence="8 9">
    <name type="scientific">Curtobacterium caseinilyticum</name>
    <dbReference type="NCBI Taxonomy" id="3055137"/>
    <lineage>
        <taxon>Bacteria</taxon>
        <taxon>Bacillati</taxon>
        <taxon>Actinomycetota</taxon>
        <taxon>Actinomycetes</taxon>
        <taxon>Micrococcales</taxon>
        <taxon>Microbacteriaceae</taxon>
        <taxon>Curtobacterium</taxon>
    </lineage>
</organism>